<evidence type="ECO:0000259" key="2">
    <source>
        <dbReference type="PROSITE" id="PS51352"/>
    </source>
</evidence>
<accession>A0A7S2IDK6</accession>
<evidence type="ECO:0000313" key="3">
    <source>
        <dbReference type="EMBL" id="CAD9516378.1"/>
    </source>
</evidence>
<evidence type="ECO:0000256" key="1">
    <source>
        <dbReference type="SAM" id="SignalP"/>
    </source>
</evidence>
<keyword evidence="1" id="KW-0732">Signal</keyword>
<dbReference type="PANTHER" id="PTHR47353">
    <property type="entry name" value="THIOREDOXIN-LIKE PROTEIN HCF164, CHLOROPLASTIC"/>
    <property type="match status" value="1"/>
</dbReference>
<dbReference type="PROSITE" id="PS51352">
    <property type="entry name" value="THIOREDOXIN_2"/>
    <property type="match status" value="1"/>
</dbReference>
<reference evidence="3" key="1">
    <citation type="submission" date="2021-01" db="EMBL/GenBank/DDBJ databases">
        <authorList>
            <person name="Corre E."/>
            <person name="Pelletier E."/>
            <person name="Niang G."/>
            <person name="Scheremetjew M."/>
            <person name="Finn R."/>
            <person name="Kale V."/>
            <person name="Holt S."/>
            <person name="Cochrane G."/>
            <person name="Meng A."/>
            <person name="Brown T."/>
            <person name="Cohen L."/>
        </authorList>
    </citation>
    <scope>NUCLEOTIDE SEQUENCE</scope>
    <source>
        <strain evidence="3">UTEX LB 985</strain>
    </source>
</reference>
<sequence>MRLVRLLVALLVRTAATVSVLRPPAGGHFCPRHLHPSMTLPEPSESPNPSPLSALAASVASSEIVTAGGTCDAPLTRVERRRNVALAIAAPLAAAAVYFNQRANPVNPVALLARMEERSPSLRDALDSGRPTLVEFYAPWCTSCKESAASMMRIEKQYGDRVNFVVVNGDDERNAQLVRLFGVDGVPHLSLINEERKLQSTLIGAIPESVVRASIDALAAGQPAPTFGQSQMAVLRE</sequence>
<dbReference type="AlphaFoldDB" id="A0A7S2IDK6"/>
<gene>
    <name evidence="3" type="ORF">CBRE1094_LOCUS33219</name>
</gene>
<dbReference type="Gene3D" id="3.40.30.10">
    <property type="entry name" value="Glutaredoxin"/>
    <property type="match status" value="1"/>
</dbReference>
<dbReference type="InterPro" id="IPR017937">
    <property type="entry name" value="Thioredoxin_CS"/>
</dbReference>
<dbReference type="PROSITE" id="PS00194">
    <property type="entry name" value="THIOREDOXIN_1"/>
    <property type="match status" value="1"/>
</dbReference>
<dbReference type="InterPro" id="IPR013766">
    <property type="entry name" value="Thioredoxin_domain"/>
</dbReference>
<name>A0A7S2IDK6_9EUKA</name>
<proteinExistence type="predicted"/>
<dbReference type="SUPFAM" id="SSF52833">
    <property type="entry name" value="Thioredoxin-like"/>
    <property type="match status" value="1"/>
</dbReference>
<dbReference type="PANTHER" id="PTHR47353:SF1">
    <property type="entry name" value="THIOREDOXIN-LIKE PROTEIN HCF164, CHLOROPLASTIC"/>
    <property type="match status" value="1"/>
</dbReference>
<dbReference type="Pfam" id="PF00085">
    <property type="entry name" value="Thioredoxin"/>
    <property type="match status" value="1"/>
</dbReference>
<organism evidence="3">
    <name type="scientific">Haptolina brevifila</name>
    <dbReference type="NCBI Taxonomy" id="156173"/>
    <lineage>
        <taxon>Eukaryota</taxon>
        <taxon>Haptista</taxon>
        <taxon>Haptophyta</taxon>
        <taxon>Prymnesiophyceae</taxon>
        <taxon>Prymnesiales</taxon>
        <taxon>Prymnesiaceae</taxon>
        <taxon>Haptolina</taxon>
    </lineage>
</organism>
<protein>
    <recommendedName>
        <fullName evidence="2">Thioredoxin domain-containing protein</fullName>
    </recommendedName>
</protein>
<feature type="chain" id="PRO_5030809210" description="Thioredoxin domain-containing protein" evidence="1">
    <location>
        <begin position="18"/>
        <end position="237"/>
    </location>
</feature>
<dbReference type="InterPro" id="IPR044241">
    <property type="entry name" value="TxlA/HCF164"/>
</dbReference>
<dbReference type="GO" id="GO:0016671">
    <property type="term" value="F:oxidoreductase activity, acting on a sulfur group of donors, disulfide as acceptor"/>
    <property type="evidence" value="ECO:0007669"/>
    <property type="project" value="TreeGrafter"/>
</dbReference>
<feature type="signal peptide" evidence="1">
    <location>
        <begin position="1"/>
        <end position="17"/>
    </location>
</feature>
<dbReference type="InterPro" id="IPR036249">
    <property type="entry name" value="Thioredoxin-like_sf"/>
</dbReference>
<dbReference type="EMBL" id="HBGU01061119">
    <property type="protein sequence ID" value="CAD9516378.1"/>
    <property type="molecule type" value="Transcribed_RNA"/>
</dbReference>
<feature type="domain" description="Thioredoxin" evidence="2">
    <location>
        <begin position="86"/>
        <end position="220"/>
    </location>
</feature>